<gene>
    <name evidence="1" type="primary">acrZ</name>
    <name evidence="2" type="ORF">ETEE_0656</name>
</gene>
<dbReference type="EMBL" id="CP006664">
    <property type="protein sequence ID" value="AIJ07127.1"/>
    <property type="molecule type" value="Genomic_DNA"/>
</dbReference>
<dbReference type="GO" id="GO:0042910">
    <property type="term" value="F:xenobiotic transmembrane transporter activity"/>
    <property type="evidence" value="ECO:0007669"/>
    <property type="project" value="UniProtKB-UniRule"/>
</dbReference>
<dbReference type="Pfam" id="PF10766">
    <property type="entry name" value="AcrZ"/>
    <property type="match status" value="1"/>
</dbReference>
<dbReference type="Proteomes" id="UP000028681">
    <property type="component" value="Chromosome"/>
</dbReference>
<name>A0A076LJZ3_9GAMM</name>
<dbReference type="InterPro" id="IPR019702">
    <property type="entry name" value="AcrZ"/>
</dbReference>
<comment type="subunit">
    <text evidence="1">Part of the AcrA-AcrB-AcrZ-TolC efflux pump, interacts directly with AcrB.</text>
</comment>
<keyword evidence="1" id="KW-0812">Transmembrane</keyword>
<accession>A0A076LJZ3</accession>
<protein>
    <recommendedName>
        <fullName evidence="1">Multidrug efflux pump accessory protein AcrZ</fullName>
    </recommendedName>
    <alternativeName>
        <fullName evidence="1">AcrAB-TolC multidrug efflux pump accessory protein AcrZ</fullName>
    </alternativeName>
    <alternativeName>
        <fullName evidence="1">Acridine resistance protein Z</fullName>
    </alternativeName>
</protein>
<keyword evidence="1" id="KW-1003">Cell membrane</keyword>
<comment type="function">
    <text evidence="1">AcrA-AcrB-AcrZ-TolC is a drug efflux protein complex with a broad substrate specificity. This protein binds to AcrB and is required for efflux of some but not all substrates, suggesting it may influence the specificity of drug export.</text>
</comment>
<dbReference type="AlphaFoldDB" id="A0A076LJZ3"/>
<dbReference type="GO" id="GO:0005886">
    <property type="term" value="C:plasma membrane"/>
    <property type="evidence" value="ECO:0007669"/>
    <property type="project" value="UniProtKB-SubCell"/>
</dbReference>
<keyword evidence="1" id="KW-0472">Membrane</keyword>
<evidence type="ECO:0000256" key="1">
    <source>
        <dbReference type="HAMAP-Rule" id="MF_01484"/>
    </source>
</evidence>
<dbReference type="HOGENOM" id="CLU_196028_0_1_6"/>
<comment type="subcellular location">
    <subcellularLocation>
        <location evidence="1">Cell membrane</location>
        <topology evidence="1">Single-pass membrane protein</topology>
    </subcellularLocation>
</comment>
<sequence length="47" mass="5158">MFELLKSLVVAAIMVPVVMAIIMGLIWGMGELCNLISAWGHPEEKES</sequence>
<dbReference type="KEGG" id="ete:ETEE_0656"/>
<dbReference type="GO" id="GO:0046677">
    <property type="term" value="P:response to antibiotic"/>
    <property type="evidence" value="ECO:0007669"/>
    <property type="project" value="UniProtKB-KW"/>
</dbReference>
<keyword evidence="1" id="KW-1133">Transmembrane helix</keyword>
<organism evidence="2 3">
    <name type="scientific">Edwardsiella anguillarum ET080813</name>
    <dbReference type="NCBI Taxonomy" id="667120"/>
    <lineage>
        <taxon>Bacteria</taxon>
        <taxon>Pseudomonadati</taxon>
        <taxon>Pseudomonadota</taxon>
        <taxon>Gammaproteobacteria</taxon>
        <taxon>Enterobacterales</taxon>
        <taxon>Hafniaceae</taxon>
        <taxon>Edwardsiella</taxon>
    </lineage>
</organism>
<dbReference type="RefSeq" id="WP_012849388.1">
    <property type="nucleotide sequence ID" value="NZ_CP006664.1"/>
</dbReference>
<feature type="transmembrane region" description="Helical" evidence="1">
    <location>
        <begin position="7"/>
        <end position="29"/>
    </location>
</feature>
<dbReference type="GeneID" id="72529338"/>
<keyword evidence="1" id="KW-0813">Transport</keyword>
<keyword evidence="1" id="KW-0046">Antibiotic resistance</keyword>
<evidence type="ECO:0000313" key="2">
    <source>
        <dbReference type="EMBL" id="AIJ07127.1"/>
    </source>
</evidence>
<dbReference type="HAMAP" id="MF_01484">
    <property type="entry name" value="AcrZ"/>
    <property type="match status" value="1"/>
</dbReference>
<dbReference type="InterPro" id="IPR053730">
    <property type="entry name" value="MEP_Accessory_AcrZ"/>
</dbReference>
<dbReference type="Gene3D" id="6.10.250.2480">
    <property type="match status" value="1"/>
</dbReference>
<dbReference type="GO" id="GO:1990961">
    <property type="term" value="P:xenobiotic detoxification by transmembrane export across the plasma membrane"/>
    <property type="evidence" value="ECO:0007669"/>
    <property type="project" value="InterPro"/>
</dbReference>
<evidence type="ECO:0000313" key="3">
    <source>
        <dbReference type="Proteomes" id="UP000028681"/>
    </source>
</evidence>
<comment type="similarity">
    <text evidence="1">Belongs to the AcrZ family.</text>
</comment>
<reference evidence="2 3" key="1">
    <citation type="journal article" date="2012" name="PLoS ONE">
        <title>Edwardsiella comparative phylogenomics reveal the new intra/inter-species taxonomic relationships, virulence evolution and niche adaptation mechanisms.</title>
        <authorList>
            <person name="Yang M."/>
            <person name="Lv Y."/>
            <person name="Xiao J."/>
            <person name="Wu H."/>
            <person name="Zheng H."/>
            <person name="Liu Q."/>
            <person name="Zhang Y."/>
            <person name="Wang Q."/>
        </authorList>
    </citation>
    <scope>NUCLEOTIDE SEQUENCE [LARGE SCALE GENOMIC DNA]</scope>
    <source>
        <strain evidence="3">080813</strain>
    </source>
</reference>
<proteinExistence type="inferred from homology"/>